<reference evidence="2 3" key="1">
    <citation type="journal article" date="2019" name="Nat. Ecol. Evol.">
        <title>Megaphylogeny resolves global patterns of mushroom evolution.</title>
        <authorList>
            <person name="Varga T."/>
            <person name="Krizsan K."/>
            <person name="Foldi C."/>
            <person name="Dima B."/>
            <person name="Sanchez-Garcia M."/>
            <person name="Sanchez-Ramirez S."/>
            <person name="Szollosi G.J."/>
            <person name="Szarkandi J.G."/>
            <person name="Papp V."/>
            <person name="Albert L."/>
            <person name="Andreopoulos W."/>
            <person name="Angelini C."/>
            <person name="Antonin V."/>
            <person name="Barry K.W."/>
            <person name="Bougher N.L."/>
            <person name="Buchanan P."/>
            <person name="Buyck B."/>
            <person name="Bense V."/>
            <person name="Catcheside P."/>
            <person name="Chovatia M."/>
            <person name="Cooper J."/>
            <person name="Damon W."/>
            <person name="Desjardin D."/>
            <person name="Finy P."/>
            <person name="Geml J."/>
            <person name="Haridas S."/>
            <person name="Hughes K."/>
            <person name="Justo A."/>
            <person name="Karasinski D."/>
            <person name="Kautmanova I."/>
            <person name="Kiss B."/>
            <person name="Kocsube S."/>
            <person name="Kotiranta H."/>
            <person name="LaButti K.M."/>
            <person name="Lechner B.E."/>
            <person name="Liimatainen K."/>
            <person name="Lipzen A."/>
            <person name="Lukacs Z."/>
            <person name="Mihaltcheva S."/>
            <person name="Morgado L.N."/>
            <person name="Niskanen T."/>
            <person name="Noordeloos M.E."/>
            <person name="Ohm R.A."/>
            <person name="Ortiz-Santana B."/>
            <person name="Ovrebo C."/>
            <person name="Racz N."/>
            <person name="Riley R."/>
            <person name="Savchenko A."/>
            <person name="Shiryaev A."/>
            <person name="Soop K."/>
            <person name="Spirin V."/>
            <person name="Szebenyi C."/>
            <person name="Tomsovsky M."/>
            <person name="Tulloss R.E."/>
            <person name="Uehling J."/>
            <person name="Grigoriev I.V."/>
            <person name="Vagvolgyi C."/>
            <person name="Papp T."/>
            <person name="Martin F.M."/>
            <person name="Miettinen O."/>
            <person name="Hibbett D.S."/>
            <person name="Nagy L.G."/>
        </authorList>
    </citation>
    <scope>NUCLEOTIDE SEQUENCE [LARGE SCALE GENOMIC DNA]</scope>
    <source>
        <strain evidence="2 3">CBS 166.37</strain>
    </source>
</reference>
<dbReference type="Pfam" id="PF00481">
    <property type="entry name" value="PP2C"/>
    <property type="match status" value="1"/>
</dbReference>
<dbReference type="InterPro" id="IPR015655">
    <property type="entry name" value="PP2C"/>
</dbReference>
<dbReference type="GO" id="GO:0005739">
    <property type="term" value="C:mitochondrion"/>
    <property type="evidence" value="ECO:0007669"/>
    <property type="project" value="TreeGrafter"/>
</dbReference>
<evidence type="ECO:0000313" key="2">
    <source>
        <dbReference type="EMBL" id="TFK44607.1"/>
    </source>
</evidence>
<dbReference type="SMART" id="SM00332">
    <property type="entry name" value="PP2Cc"/>
    <property type="match status" value="1"/>
</dbReference>
<dbReference type="CDD" id="cd00143">
    <property type="entry name" value="PP2Cc"/>
    <property type="match status" value="1"/>
</dbReference>
<dbReference type="InterPro" id="IPR036457">
    <property type="entry name" value="PPM-type-like_dom_sf"/>
</dbReference>
<dbReference type="PANTHER" id="PTHR13832">
    <property type="entry name" value="PROTEIN PHOSPHATASE 2C"/>
    <property type="match status" value="1"/>
</dbReference>
<name>A0A5C3MI54_9AGAR</name>
<dbReference type="STRING" id="68775.A0A5C3MI54"/>
<dbReference type="SUPFAM" id="SSF81606">
    <property type="entry name" value="PP2C-like"/>
    <property type="match status" value="1"/>
</dbReference>
<accession>A0A5C3MI54</accession>
<dbReference type="EMBL" id="ML213590">
    <property type="protein sequence ID" value="TFK44607.1"/>
    <property type="molecule type" value="Genomic_DNA"/>
</dbReference>
<dbReference type="PANTHER" id="PTHR13832:SF792">
    <property type="entry name" value="GM14286P"/>
    <property type="match status" value="1"/>
</dbReference>
<dbReference type="PROSITE" id="PS51746">
    <property type="entry name" value="PPM_2"/>
    <property type="match status" value="1"/>
</dbReference>
<dbReference type="OrthoDB" id="19329at2759"/>
<protein>
    <submittedName>
        <fullName evidence="2">Protein serine threonine phosphatase 2C</fullName>
    </submittedName>
</protein>
<proteinExistence type="predicted"/>
<organism evidence="2 3">
    <name type="scientific">Crucibulum laeve</name>
    <dbReference type="NCBI Taxonomy" id="68775"/>
    <lineage>
        <taxon>Eukaryota</taxon>
        <taxon>Fungi</taxon>
        <taxon>Dikarya</taxon>
        <taxon>Basidiomycota</taxon>
        <taxon>Agaricomycotina</taxon>
        <taxon>Agaricomycetes</taxon>
        <taxon>Agaricomycetidae</taxon>
        <taxon>Agaricales</taxon>
        <taxon>Agaricineae</taxon>
        <taxon>Nidulariaceae</taxon>
        <taxon>Crucibulum</taxon>
    </lineage>
</organism>
<gene>
    <name evidence="2" type="ORF">BDQ12DRAFT_717743</name>
</gene>
<dbReference type="Proteomes" id="UP000308652">
    <property type="component" value="Unassembled WGS sequence"/>
</dbReference>
<evidence type="ECO:0000259" key="1">
    <source>
        <dbReference type="PROSITE" id="PS51746"/>
    </source>
</evidence>
<dbReference type="AlphaFoldDB" id="A0A5C3MI54"/>
<keyword evidence="3" id="KW-1185">Reference proteome</keyword>
<dbReference type="Gene3D" id="3.60.40.10">
    <property type="entry name" value="PPM-type phosphatase domain"/>
    <property type="match status" value="1"/>
</dbReference>
<feature type="domain" description="PPM-type phosphatase" evidence="1">
    <location>
        <begin position="45"/>
        <end position="402"/>
    </location>
</feature>
<sequence>MSRTSKLTDMGWHEEDALWKYTHLSEPLLSSELARLSYATIIGDTHCVTFQPCPEPDLSNQDRFVVQDWPLSDGTWSFRAVFDGHAGHDTADHVARTLPGIVKHKLAALLAHHNHTQSDIGLVLSESISEFDNNITNDLLQLFPDINYINKLSDTQIRDIINDEGTNAAIVKRCMRGSTVLVSLTDPQKYNLWVASLGDCQAILGVKSADGHWKSSVLSSYHNGENKEEVQRIQKEHPGESQSVLNDRVLGAIAVTRAVGDHLFKLPSVYTHRVFMNSRPGFSFSTKVEDFLNRNMTPPYLSNHADVRHIDLRAAAATEARLIMCSDGLLDLYDHRGEGPDMVSLGATWVDVLTKSEGSQNLALSLLRAGLGGEDEERVSRMITVEMSFRWMDDTTVLVQRL</sequence>
<evidence type="ECO:0000313" key="3">
    <source>
        <dbReference type="Proteomes" id="UP000308652"/>
    </source>
</evidence>
<dbReference type="InterPro" id="IPR001932">
    <property type="entry name" value="PPM-type_phosphatase-like_dom"/>
</dbReference>
<dbReference type="GO" id="GO:0004741">
    <property type="term" value="F:[pyruvate dehydrogenase (acetyl-transferring)]-phosphatase activity"/>
    <property type="evidence" value="ECO:0007669"/>
    <property type="project" value="TreeGrafter"/>
</dbReference>